<reference evidence="2 3" key="1">
    <citation type="submission" date="2017-09" db="EMBL/GenBank/DDBJ databases">
        <title>Genome sequencing of Besnoitia besnoiti strain Bb-Ger1.</title>
        <authorList>
            <person name="Schares G."/>
            <person name="Venepally P."/>
            <person name="Lorenzi H.A."/>
        </authorList>
    </citation>
    <scope>NUCLEOTIDE SEQUENCE [LARGE SCALE GENOMIC DNA]</scope>
    <source>
        <strain evidence="2 3">Bb-Ger1</strain>
    </source>
</reference>
<keyword evidence="3" id="KW-1185">Reference proteome</keyword>
<evidence type="ECO:0000313" key="2">
    <source>
        <dbReference type="EMBL" id="PFH35061.1"/>
    </source>
</evidence>
<organism evidence="2 3">
    <name type="scientific">Besnoitia besnoiti</name>
    <name type="common">Apicomplexan protozoan</name>
    <dbReference type="NCBI Taxonomy" id="94643"/>
    <lineage>
        <taxon>Eukaryota</taxon>
        <taxon>Sar</taxon>
        <taxon>Alveolata</taxon>
        <taxon>Apicomplexa</taxon>
        <taxon>Conoidasida</taxon>
        <taxon>Coccidia</taxon>
        <taxon>Eucoccidiorida</taxon>
        <taxon>Eimeriorina</taxon>
        <taxon>Sarcocystidae</taxon>
        <taxon>Besnoitia</taxon>
    </lineage>
</organism>
<gene>
    <name evidence="2" type="ORF">BESB_059480</name>
</gene>
<sequence length="774" mass="83309">MTLQQFRPPPFSTSSSFFSCTPVSASSSFAARASSTPPGSAGSSSAEFSSSKPRGAAPRASVFPPSLTRTHWEFDFSSAPTLDCCVAPAPSPAATRSLPLYEFASFRLSHASAPQSRWSGAHTPTDFVIGLQPPRRVPRASIPFASCAAARSSSCLLLLLSLFGFFLSPLSSFSLASWSLSPRSPRARSPLSATFPSSLRAFSWDLTLSNWARPSAGDDGSDSSWAWARPSSKAHQTESSLRSFASCRQATSRVQVALRCEANQNGVDSRGSARRDAEAGSEDSGEDLRRASQLSVHRPASASPLFISSVFFLPLPSHLPEAKTADAQSLRAVAASTFSSLQFAAPQSGLPRSSAGLLSSLAFSPLPQSSSPLPSASSPPSASSLFAYGAKYPYATQSNRINKKAPCVLSSPSAFPALLLALPPLNITAVNPAYVGQHVRLPVLPSADFFSLLTAPRLASFFPPSTRIRQFLRGQGGIEISDESQPYFPLLRDLAAKKREAAPREEETPWETGRATAAAPGAGGGPPDRRVQSEYAELLDFLRRREGGAAEAGGRKAKKEPDVGGQAACRADSPPCEGVVAVGEVEGAAKVLSQSRVLFEEIAKVSETKKQMYKGKKVWREDLHPTKSIFDQPGFPGDALPFIRQHNADMLEQGKLDQVINEDELRCDALWVDDEGRIVKLKANVHIGEIRRGPNPAPVTRERQALLAKLLSAEPAWRFVVTTHLGYIEERNLKVGDVPEMFAAKYMREIWNNHFALPKRGRQPLVLDDGTIVP</sequence>
<dbReference type="PROSITE" id="PS51257">
    <property type="entry name" value="PROKAR_LIPOPROTEIN"/>
    <property type="match status" value="1"/>
</dbReference>
<dbReference type="EMBL" id="NWUJ01000005">
    <property type="protein sequence ID" value="PFH35061.1"/>
    <property type="molecule type" value="Genomic_DNA"/>
</dbReference>
<dbReference type="RefSeq" id="XP_029219070.1">
    <property type="nucleotide sequence ID" value="XM_029364362.1"/>
</dbReference>
<feature type="compositionally biased region" description="Basic and acidic residues" evidence="1">
    <location>
        <begin position="498"/>
        <end position="507"/>
    </location>
</feature>
<dbReference type="OrthoDB" id="333370at2759"/>
<accession>A0A2A9MFM8</accession>
<comment type="caution">
    <text evidence="2">The sequence shown here is derived from an EMBL/GenBank/DDBJ whole genome shotgun (WGS) entry which is preliminary data.</text>
</comment>
<dbReference type="Proteomes" id="UP000224006">
    <property type="component" value="Chromosome V"/>
</dbReference>
<feature type="region of interest" description="Disordered" evidence="1">
    <location>
        <begin position="265"/>
        <end position="294"/>
    </location>
</feature>
<dbReference type="GeneID" id="40310876"/>
<feature type="region of interest" description="Disordered" evidence="1">
    <location>
        <begin position="549"/>
        <end position="571"/>
    </location>
</feature>
<evidence type="ECO:0000313" key="3">
    <source>
        <dbReference type="Proteomes" id="UP000224006"/>
    </source>
</evidence>
<feature type="compositionally biased region" description="Low complexity" evidence="1">
    <location>
        <begin position="510"/>
        <end position="520"/>
    </location>
</feature>
<feature type="compositionally biased region" description="Low complexity" evidence="1">
    <location>
        <begin position="12"/>
        <end position="51"/>
    </location>
</feature>
<proteinExistence type="predicted"/>
<feature type="region of interest" description="Disordered" evidence="1">
    <location>
        <begin position="1"/>
        <end position="62"/>
    </location>
</feature>
<name>A0A2A9MFM8_BESBE</name>
<protein>
    <submittedName>
        <fullName evidence="2">Uncharacterized protein</fullName>
    </submittedName>
</protein>
<evidence type="ECO:0000256" key="1">
    <source>
        <dbReference type="SAM" id="MobiDB-lite"/>
    </source>
</evidence>
<feature type="region of interest" description="Disordered" evidence="1">
    <location>
        <begin position="498"/>
        <end position="529"/>
    </location>
</feature>
<dbReference type="KEGG" id="bbes:BESB_059480"/>
<dbReference type="AlphaFoldDB" id="A0A2A9MFM8"/>
<dbReference type="VEuPathDB" id="ToxoDB:BESB_059480"/>